<evidence type="ECO:0000313" key="4">
    <source>
        <dbReference type="Proteomes" id="UP001214576"/>
    </source>
</evidence>
<dbReference type="InterPro" id="IPR033621">
    <property type="entry name" value="TIFA"/>
</dbReference>
<dbReference type="Proteomes" id="UP001214576">
    <property type="component" value="Unassembled WGS sequence"/>
</dbReference>
<organism evidence="3 4">
    <name type="scientific">Ovis ammon polii</name>
    <dbReference type="NCBI Taxonomy" id="230172"/>
    <lineage>
        <taxon>Eukaryota</taxon>
        <taxon>Metazoa</taxon>
        <taxon>Chordata</taxon>
        <taxon>Craniata</taxon>
        <taxon>Vertebrata</taxon>
        <taxon>Euteleostomi</taxon>
        <taxon>Mammalia</taxon>
        <taxon>Eutheria</taxon>
        <taxon>Laurasiatheria</taxon>
        <taxon>Artiodactyla</taxon>
        <taxon>Ruminantia</taxon>
        <taxon>Pecora</taxon>
        <taxon>Bovidae</taxon>
        <taxon>Caprinae</taxon>
        <taxon>Ovis</taxon>
    </lineage>
</organism>
<comment type="caution">
    <text evidence="3">The sequence shown here is derived from an EMBL/GenBank/DDBJ whole genome shotgun (WGS) entry which is preliminary data.</text>
</comment>
<dbReference type="InterPro" id="IPR008984">
    <property type="entry name" value="SMAD_FHA_dom_sf"/>
</dbReference>
<proteinExistence type="predicted"/>
<protein>
    <recommendedName>
        <fullName evidence="2">FHA domain-containing protein</fullName>
    </recommendedName>
</protein>
<dbReference type="PANTHER" id="PTHR31266">
    <property type="entry name" value="TRAF-INTERACTING PROTEIN WITH FHA DOMAIN-CONTAINING PROTEIN A FAMILY MEMBER"/>
    <property type="match status" value="1"/>
</dbReference>
<accession>A0AAD4YBG8</accession>
<gene>
    <name evidence="3" type="ORF">MG293_008369</name>
</gene>
<dbReference type="Pfam" id="PF00498">
    <property type="entry name" value="FHA"/>
    <property type="match status" value="1"/>
</dbReference>
<name>A0AAD4YBG8_OVIAM</name>
<keyword evidence="4" id="KW-1185">Reference proteome</keyword>
<dbReference type="AlphaFoldDB" id="A0AAD4YBG8"/>
<dbReference type="EMBL" id="JAKZEL010000008">
    <property type="protein sequence ID" value="KAI4541227.1"/>
    <property type="molecule type" value="Genomic_DNA"/>
</dbReference>
<evidence type="ECO:0000313" key="3">
    <source>
        <dbReference type="EMBL" id="KAI4541227.1"/>
    </source>
</evidence>
<dbReference type="PROSITE" id="PS50006">
    <property type="entry name" value="FHA_DOMAIN"/>
    <property type="match status" value="1"/>
</dbReference>
<dbReference type="GO" id="GO:0043123">
    <property type="term" value="P:positive regulation of canonical NF-kappaB signal transduction"/>
    <property type="evidence" value="ECO:0007669"/>
    <property type="project" value="InterPro"/>
</dbReference>
<dbReference type="PANTHER" id="PTHR31266:SF3">
    <property type="entry name" value="TRAF-INTERACTING PROTEIN WITH FHA DOMAIN-CONTAINING PROTEIN B"/>
    <property type="match status" value="1"/>
</dbReference>
<evidence type="ECO:0000256" key="1">
    <source>
        <dbReference type="SAM" id="MobiDB-lite"/>
    </source>
</evidence>
<feature type="region of interest" description="Disordered" evidence="1">
    <location>
        <begin position="1"/>
        <end position="45"/>
    </location>
</feature>
<dbReference type="SUPFAM" id="SSF49879">
    <property type="entry name" value="SMAD/FHA domain"/>
    <property type="match status" value="1"/>
</dbReference>
<feature type="domain" description="FHA" evidence="2">
    <location>
        <begin position="209"/>
        <end position="264"/>
    </location>
</feature>
<dbReference type="InterPro" id="IPR000253">
    <property type="entry name" value="FHA_dom"/>
</dbReference>
<dbReference type="Gene3D" id="2.60.200.20">
    <property type="match status" value="1"/>
</dbReference>
<feature type="compositionally biased region" description="Polar residues" evidence="1">
    <location>
        <begin position="21"/>
        <end position="31"/>
    </location>
</feature>
<evidence type="ECO:0000259" key="2">
    <source>
        <dbReference type="PROSITE" id="PS50006"/>
    </source>
</evidence>
<sequence length="370" mass="40054">MGAQLRPPAAQSRQTEETRALNGSSSSNQNLAAPRNKNHHTVGARSRIMKDFTPQLIVCKDYALGSLSNDERLLEALMLPQRPNHRRLRPGRAGFQAMACTEGSRSLPHLSSELPGVLLEGVGGIPMVCGKTTHSVIAISRPAPAQTHMPPTLGELTAAVPELDAPREVRLLSMERPLTVLRVSLHHPTPGSATFAYVPPQVEHDASPLLVGRGPDAHLRLQLPRLSRQHLSLEPYLEKGGARLAFSLKVLSRKGSVWVNGLTLRFLEQVPLGAVNRVAFSGIQMVVRIEGGTSLEAFVCCFHLSPSPLIYRLRAEETDERESMPQEQPPPGSGQGAPDHLGFLHSPLQPSPGGVPEIPLQREPLDGALS</sequence>
<reference evidence="3" key="1">
    <citation type="submission" date="2022-03" db="EMBL/GenBank/DDBJ databases">
        <title>Genomic analyses of argali, domestic sheep and their hybrids provide insights into chromosomal evolution, heterosis and genetic basis of agronomic traits.</title>
        <authorList>
            <person name="Li M."/>
        </authorList>
    </citation>
    <scope>NUCLEOTIDE SEQUENCE</scope>
    <source>
        <strain evidence="3">CAU-MHL-2022a</strain>
        <tissue evidence="3">Skin</tissue>
    </source>
</reference>
<feature type="region of interest" description="Disordered" evidence="1">
    <location>
        <begin position="317"/>
        <end position="370"/>
    </location>
</feature>